<dbReference type="Gene3D" id="2.20.25.160">
    <property type="match status" value="1"/>
</dbReference>
<dbReference type="SUPFAM" id="SSF53187">
    <property type="entry name" value="Zn-dependent exopeptidases"/>
    <property type="match status" value="1"/>
</dbReference>
<evidence type="ECO:0000256" key="2">
    <source>
        <dbReference type="ARBA" id="ARBA00022723"/>
    </source>
</evidence>
<sequence length="290" mass="32638">MDKLKQVLIVAGTHGNELSGIYLHKLIKEGLYAVDRSTFSASSIIANPEAQKQNIRYIDSDLNREFSASNKVESSNSHESKVANQFIEHHANTSDRLIIDLHNTTSNMGATLILLADSPFYRMMGAYVKQRLPKANILFESRKSWSDQPYLCTASEYGVMIEVGSQAHSSLKYSTLELMKAMCSVVLDYIEKHNLKQLGELNDYDAFYYTEEVKAPVGNDGMREAVVHPTLCGRDFEVLRKGEPLLATLCGHDVYWESDNEVYPHFINESAYSDSNIVMALAEKHTVSVR</sequence>
<evidence type="ECO:0000256" key="5">
    <source>
        <dbReference type="PIRSR" id="PIRSR018001-1"/>
    </source>
</evidence>
<evidence type="ECO:0000256" key="1">
    <source>
        <dbReference type="ARBA" id="ARBA00006173"/>
    </source>
</evidence>
<dbReference type="GO" id="GO:0019807">
    <property type="term" value="F:aspartoacylase activity"/>
    <property type="evidence" value="ECO:0007669"/>
    <property type="project" value="UniProtKB-EC"/>
</dbReference>
<dbReference type="Gene3D" id="3.40.630.10">
    <property type="entry name" value="Zn peptidases"/>
    <property type="match status" value="1"/>
</dbReference>
<comment type="cofactor">
    <cofactor evidence="6">
        <name>Zn(2+)</name>
        <dbReference type="ChEBI" id="CHEBI:29105"/>
    </cofactor>
    <text evidence="6">Binds 1 zinc ion per subunit.</text>
</comment>
<accession>A0A3G4VH58</accession>
<dbReference type="GO" id="GO:0016788">
    <property type="term" value="F:hydrolase activity, acting on ester bonds"/>
    <property type="evidence" value="ECO:0007669"/>
    <property type="project" value="InterPro"/>
</dbReference>
<keyword evidence="2 6" id="KW-0479">Metal-binding</keyword>
<evidence type="ECO:0000259" key="7">
    <source>
        <dbReference type="Pfam" id="PF04952"/>
    </source>
</evidence>
<evidence type="ECO:0000313" key="10">
    <source>
        <dbReference type="Proteomes" id="UP000279760"/>
    </source>
</evidence>
<dbReference type="PANTHER" id="PTHR15162:SF7">
    <property type="entry name" value="SUCCINYLGLUTAMATE DESUCCINYLASE"/>
    <property type="match status" value="1"/>
</dbReference>
<gene>
    <name evidence="9" type="ORF">ECB94_22865</name>
</gene>
<dbReference type="GO" id="GO:0005829">
    <property type="term" value="C:cytosol"/>
    <property type="evidence" value="ECO:0007669"/>
    <property type="project" value="TreeGrafter"/>
</dbReference>
<organism evidence="9 10">
    <name type="scientific">Vibrio mediterranei</name>
    <dbReference type="NCBI Taxonomy" id="689"/>
    <lineage>
        <taxon>Bacteria</taxon>
        <taxon>Pseudomonadati</taxon>
        <taxon>Pseudomonadota</taxon>
        <taxon>Gammaproteobacteria</taxon>
        <taxon>Vibrionales</taxon>
        <taxon>Vibrionaceae</taxon>
        <taxon>Vibrio</taxon>
    </lineage>
</organism>
<evidence type="ECO:0000313" key="9">
    <source>
        <dbReference type="EMBL" id="AYV24113.1"/>
    </source>
</evidence>
<feature type="domain" description="AstE/AspA barrel-sandwich hybrid" evidence="7">
    <location>
        <begin position="203"/>
        <end position="284"/>
    </location>
</feature>
<dbReference type="EC" id="3.5.1.15" evidence="9"/>
<dbReference type="GO" id="GO:0046872">
    <property type="term" value="F:metal ion binding"/>
    <property type="evidence" value="ECO:0007669"/>
    <property type="project" value="UniProtKB-KW"/>
</dbReference>
<dbReference type="Pfam" id="PF24827">
    <property type="entry name" value="AstE_AspA_cat"/>
    <property type="match status" value="1"/>
</dbReference>
<comment type="similarity">
    <text evidence="1">Belongs to the AspA/AstE family. Aspartoacylase subfamily.</text>
</comment>
<dbReference type="InterPro" id="IPR007036">
    <property type="entry name" value="Aste_AspA_hybrid_dom"/>
</dbReference>
<dbReference type="AlphaFoldDB" id="A0A3G4VH58"/>
<keyword evidence="4 6" id="KW-0862">Zinc</keyword>
<feature type="active site" description="Proton donor/acceptor" evidence="5">
    <location>
        <position position="162"/>
    </location>
</feature>
<dbReference type="InterPro" id="IPR016708">
    <property type="entry name" value="Aspartoacylase"/>
</dbReference>
<feature type="binding site" evidence="6">
    <location>
        <position position="102"/>
    </location>
    <ligand>
        <name>Zn(2+)</name>
        <dbReference type="ChEBI" id="CHEBI:29105"/>
    </ligand>
</feature>
<evidence type="ECO:0000259" key="8">
    <source>
        <dbReference type="Pfam" id="PF24827"/>
    </source>
</evidence>
<dbReference type="EMBL" id="CP033578">
    <property type="protein sequence ID" value="AYV24113.1"/>
    <property type="molecule type" value="Genomic_DNA"/>
</dbReference>
<feature type="domain" description="Succinylglutamate desuccinylase/Aspartoacylase catalytic" evidence="8">
    <location>
        <begin position="4"/>
        <end position="190"/>
    </location>
</feature>
<proteinExistence type="inferred from homology"/>
<name>A0A3G4VH58_9VIBR</name>
<reference evidence="9 10" key="1">
    <citation type="submission" date="2018-11" db="EMBL/GenBank/DDBJ databases">
        <title>Complete Genome Sequence of Vbrio mediterranei 117-T6: a Potential Pathogen Bacteria Isolated from the Conchocelis of Pyropia.</title>
        <authorList>
            <person name="Liu Q."/>
        </authorList>
    </citation>
    <scope>NUCLEOTIDE SEQUENCE [LARGE SCALE GENOMIC DNA]</scope>
    <source>
        <strain evidence="9 10">117-T6</strain>
    </source>
</reference>
<evidence type="ECO:0000256" key="4">
    <source>
        <dbReference type="ARBA" id="ARBA00022833"/>
    </source>
</evidence>
<dbReference type="InterPro" id="IPR055438">
    <property type="entry name" value="AstE_AspA_cat"/>
</dbReference>
<evidence type="ECO:0000256" key="3">
    <source>
        <dbReference type="ARBA" id="ARBA00022801"/>
    </source>
</evidence>
<feature type="binding site" evidence="6">
    <location>
        <position position="17"/>
    </location>
    <ligand>
        <name>Zn(2+)</name>
        <dbReference type="ChEBI" id="CHEBI:29105"/>
    </ligand>
</feature>
<dbReference type="RefSeq" id="WP_006069246.1">
    <property type="nucleotide sequence ID" value="NZ_CP033578.1"/>
</dbReference>
<evidence type="ECO:0000256" key="6">
    <source>
        <dbReference type="PIRSR" id="PIRSR018001-3"/>
    </source>
</evidence>
<protein>
    <submittedName>
        <fullName evidence="9">Aspartoacylase</fullName>
        <ecNumber evidence="9">3.5.1.15</ecNumber>
    </submittedName>
</protein>
<dbReference type="PIRSF" id="PIRSF018001">
    <property type="entry name" value="Aspartoacylase"/>
    <property type="match status" value="1"/>
</dbReference>
<keyword evidence="3 9" id="KW-0378">Hydrolase</keyword>
<feature type="binding site" evidence="6">
    <location>
        <position position="14"/>
    </location>
    <ligand>
        <name>Zn(2+)</name>
        <dbReference type="ChEBI" id="CHEBI:29105"/>
    </ligand>
</feature>
<dbReference type="Proteomes" id="UP000279760">
    <property type="component" value="Chromosome 2"/>
</dbReference>
<dbReference type="PANTHER" id="PTHR15162">
    <property type="entry name" value="ASPARTOACYLASE"/>
    <property type="match status" value="1"/>
</dbReference>
<dbReference type="NCBIfam" id="NF002601">
    <property type="entry name" value="PRK02259.1"/>
    <property type="match status" value="1"/>
</dbReference>
<dbReference type="Pfam" id="PF04952">
    <property type="entry name" value="AstE_AspA_hybrid"/>
    <property type="match status" value="1"/>
</dbReference>
<dbReference type="InterPro" id="IPR050178">
    <property type="entry name" value="AspA/AstE_fam"/>
</dbReference>